<dbReference type="InterPro" id="IPR006867">
    <property type="entry name" value="DUF632"/>
</dbReference>
<organism evidence="4">
    <name type="scientific">Eucalyptus grandis</name>
    <name type="common">Flooded gum</name>
    <dbReference type="NCBI Taxonomy" id="71139"/>
    <lineage>
        <taxon>Eukaryota</taxon>
        <taxon>Viridiplantae</taxon>
        <taxon>Streptophyta</taxon>
        <taxon>Embryophyta</taxon>
        <taxon>Tracheophyta</taxon>
        <taxon>Spermatophyta</taxon>
        <taxon>Magnoliopsida</taxon>
        <taxon>eudicotyledons</taxon>
        <taxon>Gunneridae</taxon>
        <taxon>Pentapetalae</taxon>
        <taxon>rosids</taxon>
        <taxon>malvids</taxon>
        <taxon>Myrtales</taxon>
        <taxon>Myrtaceae</taxon>
        <taxon>Myrtoideae</taxon>
        <taxon>Eucalypteae</taxon>
        <taxon>Eucalyptus</taxon>
    </lineage>
</organism>
<evidence type="ECO:0000256" key="1">
    <source>
        <dbReference type="SAM" id="MobiDB-lite"/>
    </source>
</evidence>
<dbReference type="AlphaFoldDB" id="A0A059AKY3"/>
<feature type="domain" description="DUF632" evidence="2">
    <location>
        <begin position="308"/>
        <end position="643"/>
    </location>
</feature>
<dbReference type="InterPro" id="IPR006868">
    <property type="entry name" value="DUF630"/>
</dbReference>
<dbReference type="Pfam" id="PF04782">
    <property type="entry name" value="DUF632"/>
    <property type="match status" value="1"/>
</dbReference>
<dbReference type="EMBL" id="KK198761">
    <property type="protein sequence ID" value="KCW54473.1"/>
    <property type="molecule type" value="Genomic_DNA"/>
</dbReference>
<dbReference type="STRING" id="71139.A0A059AKY3"/>
<evidence type="ECO:0000313" key="4">
    <source>
        <dbReference type="EMBL" id="KCW54473.1"/>
    </source>
</evidence>
<reference evidence="4" key="1">
    <citation type="submission" date="2013-07" db="EMBL/GenBank/DDBJ databases">
        <title>The genome of Eucalyptus grandis.</title>
        <authorList>
            <person name="Schmutz J."/>
            <person name="Hayes R."/>
            <person name="Myburg A."/>
            <person name="Tuskan G."/>
            <person name="Grattapaglia D."/>
            <person name="Rokhsar D.S."/>
        </authorList>
    </citation>
    <scope>NUCLEOTIDE SEQUENCE</scope>
    <source>
        <tissue evidence="4">Leaf extractions</tissue>
    </source>
</reference>
<feature type="region of interest" description="Disordered" evidence="1">
    <location>
        <begin position="386"/>
        <end position="408"/>
    </location>
</feature>
<feature type="compositionally biased region" description="Basic and acidic residues" evidence="1">
    <location>
        <begin position="284"/>
        <end position="298"/>
    </location>
</feature>
<feature type="compositionally biased region" description="Low complexity" evidence="1">
    <location>
        <begin position="386"/>
        <end position="395"/>
    </location>
</feature>
<proteinExistence type="predicted"/>
<dbReference type="FunCoup" id="A0A059AKY3">
    <property type="interactions" value="296"/>
</dbReference>
<name>A0A059AKY3_EUCGR</name>
<feature type="region of interest" description="Disordered" evidence="1">
    <location>
        <begin position="269"/>
        <end position="298"/>
    </location>
</feature>
<feature type="domain" description="DUF630" evidence="3">
    <location>
        <begin position="1"/>
        <end position="59"/>
    </location>
</feature>
<evidence type="ECO:0008006" key="5">
    <source>
        <dbReference type="Google" id="ProtNLM"/>
    </source>
</evidence>
<evidence type="ECO:0000259" key="2">
    <source>
        <dbReference type="Pfam" id="PF04782"/>
    </source>
</evidence>
<accession>A0A059AKY3</accession>
<dbReference type="OMA" id="EIECFGL"/>
<protein>
    <recommendedName>
        <fullName evidence="5">DUF632 domain-containing protein</fullName>
    </recommendedName>
</protein>
<dbReference type="InParanoid" id="A0A059AKY3"/>
<dbReference type="PANTHER" id="PTHR21450">
    <property type="entry name" value="PROTEIN ALTERED PHOSPHATE STARVATION RESPONSE 1"/>
    <property type="match status" value="1"/>
</dbReference>
<feature type="compositionally biased region" description="Low complexity" evidence="1">
    <location>
        <begin position="78"/>
        <end position="89"/>
    </location>
</feature>
<evidence type="ECO:0000259" key="3">
    <source>
        <dbReference type="Pfam" id="PF04783"/>
    </source>
</evidence>
<gene>
    <name evidence="4" type="ORF">EUGRSUZ_I00421</name>
</gene>
<feature type="region of interest" description="Disordered" evidence="1">
    <location>
        <begin position="69"/>
        <end position="97"/>
    </location>
</feature>
<dbReference type="eggNOG" id="ENOG502QQG4">
    <property type="taxonomic scope" value="Eukaryota"/>
</dbReference>
<dbReference type="Pfam" id="PF04783">
    <property type="entry name" value="DUF630"/>
    <property type="match status" value="1"/>
</dbReference>
<dbReference type="Gramene" id="KCW54473">
    <property type="protein sequence ID" value="KCW54473"/>
    <property type="gene ID" value="EUGRSUZ_I00421"/>
</dbReference>
<dbReference type="PANTHER" id="PTHR21450:SF35">
    <property type="entry name" value="TRANSCRIPTION FACTOR, PUTATIVE (DUF630 AND DUF632)-RELATED"/>
    <property type="match status" value="1"/>
</dbReference>
<sequence length="732" mass="81430">MGSANTKLDRNDALRLCKARKKFIKESINSRYALAAAHVSYIQSLKNIGVALRRYAEAEMLMESSLSTSATEIEKTPSHSSYPSPSPSHIVDVSDSPLNNGSPLSPLTARMSFMKSGGSTSVTICLNPLASTRFLDDDTMAFGIPPPPPLPPESSGTWDFFDPVDENESFRFDGHCGVDMNFESFRDWSQFKGEKLDHLKVNSSEADVFHDAESVVKSETKDCVKSGDISTTSNSHSLAVENTSKSIILGGLQGGSKQGSATEARLVGTEHSANDPGQSSQDKGASKDLGAEREDPSEYITHRAKDFLSSIKDIEHKFFRASESGKEVSRMLEGNKIRVLYAEDKGQSSSSALLGAFQHVCCRQKPPLISHAHGQHGKRMIIWKRTTSSRSSSSRNPLNGAPKDDVSDSGSDFIEEFCMISGSHSSTLDRLFAWERKLYDEVKASESIRKEYDKKCDQLRNQFAKDCSTHVIDKTRAVVKDLHSRIQVALHSVDSISKRIEKMRDDELLPQLVELVQGFIRMWKAMLACHHAQYITISLAYHSKGCSGMSQGDAWRLIMDQLQQEIECFGLSFANWMNSLTSYVEALNGWLQHCIIQPPERSKYRRQVFTPPIFSLLHEWATGIKELPSSELNDAIRSFLSDLYDLTEHHAESQWKQRPCDGNSGGSEGPDEGKTECAPSNLSCIQTSLTKVLERLTKFSEASLKMYEDIRQKTETARVAYSNCKPARSKSV</sequence>
<feature type="region of interest" description="Disordered" evidence="1">
    <location>
        <begin position="655"/>
        <end position="677"/>
    </location>
</feature>